<dbReference type="PROSITE" id="PS50330">
    <property type="entry name" value="UIM"/>
    <property type="match status" value="1"/>
</dbReference>
<feature type="compositionally biased region" description="Basic and acidic residues" evidence="1">
    <location>
        <begin position="358"/>
        <end position="371"/>
    </location>
</feature>
<feature type="compositionally biased region" description="Basic and acidic residues" evidence="1">
    <location>
        <begin position="72"/>
        <end position="94"/>
    </location>
</feature>
<sequence>MSARWDEDLQQYWRTVRWAIEMYRCSLRPREYFGIPTEEYNPYAPRAKGASAGGQTEAGAAEATSEPSSSSDGDRTVDSGVDHPTPKTSKRADSVTDSSTSTSTTGPPIAIHISKGHAISFAKPGSKPQSKSDREQKKKSESLEELEARAERTEAEAKYYDEQLSTSQLELGELQERRVKEDLSGNATRTSLQEQVQRLKAVKAGSAAEVQSRGAGNALSRQSQRVSADGFDLNQMEQALAASRAEQGVKQADTQDRRVASPLLPDPDDDGPPAATVDGGQNARESPKPSEMSEEEQLRRAIEMSLQDLESDEPSSEADPAVTPPDMRISVGEMGHESSGGPEDREQTLNEVVDSGELADRAAEHIKDAKSAPDAMSPTDATTGGDTGASLSSESGGRSLRRSTRRSNLRESMDVDGMDEDQD</sequence>
<evidence type="ECO:0000313" key="3">
    <source>
        <dbReference type="Proteomes" id="UP000799436"/>
    </source>
</evidence>
<dbReference type="InterPro" id="IPR003903">
    <property type="entry name" value="UIM_dom"/>
</dbReference>
<proteinExistence type="predicted"/>
<feature type="compositionally biased region" description="Basic and acidic residues" evidence="1">
    <location>
        <begin position="130"/>
        <end position="161"/>
    </location>
</feature>
<feature type="compositionally biased region" description="Low complexity" evidence="1">
    <location>
        <begin position="379"/>
        <end position="398"/>
    </location>
</feature>
<keyword evidence="3" id="KW-1185">Reference proteome</keyword>
<gene>
    <name evidence="2" type="ORF">EJ03DRAFT_354250</name>
</gene>
<organism evidence="2 3">
    <name type="scientific">Teratosphaeria nubilosa</name>
    <dbReference type="NCBI Taxonomy" id="161662"/>
    <lineage>
        <taxon>Eukaryota</taxon>
        <taxon>Fungi</taxon>
        <taxon>Dikarya</taxon>
        <taxon>Ascomycota</taxon>
        <taxon>Pezizomycotina</taxon>
        <taxon>Dothideomycetes</taxon>
        <taxon>Dothideomycetidae</taxon>
        <taxon>Mycosphaerellales</taxon>
        <taxon>Teratosphaeriaceae</taxon>
        <taxon>Teratosphaeria</taxon>
    </lineage>
</organism>
<feature type="region of interest" description="Disordered" evidence="1">
    <location>
        <begin position="38"/>
        <end position="161"/>
    </location>
</feature>
<dbReference type="AlphaFoldDB" id="A0A6G1L122"/>
<feature type="compositionally biased region" description="Low complexity" evidence="1">
    <location>
        <begin position="49"/>
        <end position="71"/>
    </location>
</feature>
<evidence type="ECO:0000256" key="1">
    <source>
        <dbReference type="SAM" id="MobiDB-lite"/>
    </source>
</evidence>
<feature type="region of interest" description="Disordered" evidence="1">
    <location>
        <begin position="205"/>
        <end position="423"/>
    </location>
</feature>
<dbReference type="EMBL" id="ML995877">
    <property type="protein sequence ID" value="KAF2766118.1"/>
    <property type="molecule type" value="Genomic_DNA"/>
</dbReference>
<reference evidence="2" key="1">
    <citation type="journal article" date="2020" name="Stud. Mycol.">
        <title>101 Dothideomycetes genomes: a test case for predicting lifestyles and emergence of pathogens.</title>
        <authorList>
            <person name="Haridas S."/>
            <person name="Albert R."/>
            <person name="Binder M."/>
            <person name="Bloem J."/>
            <person name="Labutti K."/>
            <person name="Salamov A."/>
            <person name="Andreopoulos B."/>
            <person name="Baker S."/>
            <person name="Barry K."/>
            <person name="Bills G."/>
            <person name="Bluhm B."/>
            <person name="Cannon C."/>
            <person name="Castanera R."/>
            <person name="Culley D."/>
            <person name="Daum C."/>
            <person name="Ezra D."/>
            <person name="Gonzalez J."/>
            <person name="Henrissat B."/>
            <person name="Kuo A."/>
            <person name="Liang C."/>
            <person name="Lipzen A."/>
            <person name="Lutzoni F."/>
            <person name="Magnuson J."/>
            <person name="Mondo S."/>
            <person name="Nolan M."/>
            <person name="Ohm R."/>
            <person name="Pangilinan J."/>
            <person name="Park H.-J."/>
            <person name="Ramirez L."/>
            <person name="Alfaro M."/>
            <person name="Sun H."/>
            <person name="Tritt A."/>
            <person name="Yoshinaga Y."/>
            <person name="Zwiers L.-H."/>
            <person name="Turgeon B."/>
            <person name="Goodwin S."/>
            <person name="Spatafora J."/>
            <person name="Crous P."/>
            <person name="Grigoriev I."/>
        </authorList>
    </citation>
    <scope>NUCLEOTIDE SEQUENCE</scope>
    <source>
        <strain evidence="2">CBS 116005</strain>
    </source>
</reference>
<accession>A0A6G1L122</accession>
<protein>
    <submittedName>
        <fullName evidence="2">Uncharacterized protein</fullName>
    </submittedName>
</protein>
<feature type="compositionally biased region" description="Acidic residues" evidence="1">
    <location>
        <begin position="414"/>
        <end position="423"/>
    </location>
</feature>
<name>A0A6G1L122_9PEZI</name>
<dbReference type="Proteomes" id="UP000799436">
    <property type="component" value="Unassembled WGS sequence"/>
</dbReference>
<feature type="compositionally biased region" description="Low complexity" evidence="1">
    <location>
        <begin position="95"/>
        <end position="105"/>
    </location>
</feature>
<evidence type="ECO:0000313" key="2">
    <source>
        <dbReference type="EMBL" id="KAF2766118.1"/>
    </source>
</evidence>